<proteinExistence type="predicted"/>
<gene>
    <name evidence="1" type="ordered locus">ECIAI39_2843</name>
</gene>
<evidence type="ECO:0000313" key="2">
    <source>
        <dbReference type="Proteomes" id="UP000000749"/>
    </source>
</evidence>
<dbReference type="Proteomes" id="UP000000749">
    <property type="component" value="Chromosome"/>
</dbReference>
<sequence length="109" mass="12234">MLLHTQGPLAQWLEQATHNRLVAGSSPAGATKSSFMYQEELRLQGGLDGGQYFTTNAILKKQCGRWFRMRAGVLVRGTPLQCIYPSVLIQKYLEKMPAMPSGQIAYMWN</sequence>
<dbReference type="HOGENOM" id="CLU_173884_0_0_6"/>
<reference evidence="2" key="1">
    <citation type="journal article" date="2009" name="PLoS Genet.">
        <title>Organised genome dynamics in the Escherichia coli species results in highly diverse adaptive paths.</title>
        <authorList>
            <person name="Touchon M."/>
            <person name="Hoede C."/>
            <person name="Tenaillon O."/>
            <person name="Barbe V."/>
            <person name="Baeriswyl S."/>
            <person name="Bidet P."/>
            <person name="Bingen E."/>
            <person name="Bonacorsi S."/>
            <person name="Bouchier C."/>
            <person name="Bouvet O."/>
            <person name="Calteau A."/>
            <person name="Chiapello H."/>
            <person name="Clermont O."/>
            <person name="Cruveiller S."/>
            <person name="Danchin A."/>
            <person name="Diard M."/>
            <person name="Dossat C."/>
            <person name="Karoui M.E."/>
            <person name="Frapy E."/>
            <person name="Garry L."/>
            <person name="Ghigo J.M."/>
            <person name="Gilles A.M."/>
            <person name="Johnson J."/>
            <person name="Le Bouguenec C."/>
            <person name="Lescat M."/>
            <person name="Mangenot S."/>
            <person name="Martinez-Jehanne V."/>
            <person name="Matic I."/>
            <person name="Nassif X."/>
            <person name="Oztas S."/>
            <person name="Petit M.A."/>
            <person name="Pichon C."/>
            <person name="Rouy Z."/>
            <person name="Ruf C.S."/>
            <person name="Schneider D."/>
            <person name="Tourret J."/>
            <person name="Vacherie B."/>
            <person name="Vallenet D."/>
            <person name="Medigue C."/>
            <person name="Rocha E.P.C."/>
            <person name="Denamur E."/>
        </authorList>
    </citation>
    <scope>NUCLEOTIDE SEQUENCE [LARGE SCALE GENOMIC DNA]</scope>
    <source>
        <strain evidence="2">IAI39 / ExPEC</strain>
    </source>
</reference>
<name>A0A0H3MJL6_ECO7I</name>
<protein>
    <submittedName>
        <fullName evidence="1">Uncharacterized protein</fullName>
    </submittedName>
</protein>
<evidence type="ECO:0000313" key="1">
    <source>
        <dbReference type="EMBL" id="CAR18965.1"/>
    </source>
</evidence>
<organism evidence="1 2">
    <name type="scientific">Escherichia coli O7:K1 (strain IAI39 / ExPEC)</name>
    <dbReference type="NCBI Taxonomy" id="585057"/>
    <lineage>
        <taxon>Bacteria</taxon>
        <taxon>Pseudomonadati</taxon>
        <taxon>Pseudomonadota</taxon>
        <taxon>Gammaproteobacteria</taxon>
        <taxon>Enterobacterales</taxon>
        <taxon>Enterobacteriaceae</taxon>
        <taxon>Escherichia</taxon>
    </lineage>
</organism>
<dbReference type="KEGG" id="ect:ECIAI39_2843"/>
<dbReference type="EMBL" id="CU928164">
    <property type="protein sequence ID" value="CAR18965.1"/>
    <property type="molecule type" value="Genomic_DNA"/>
</dbReference>
<dbReference type="AlphaFoldDB" id="A0A0H3MJL6"/>
<accession>A0A0H3MJL6</accession>
<dbReference type="PATRIC" id="fig|585057.6.peg.2950"/>
<dbReference type="AntiFam" id="ANF00010">
    <property type="entry name" value="tRNA translation"/>
</dbReference>